<evidence type="ECO:0000256" key="1">
    <source>
        <dbReference type="SAM" id="MobiDB-lite"/>
    </source>
</evidence>
<sequence length="185" mass="20556">MLVQDGGPRPESFDPGRVPREGHQPLAPQPLHLLADGRVGVQHHVGRGFVRVRAPGVDDHGRRAWTFQDRDVEQSHDVVLAQPLGHLVRAQPGHHLDPQRRHALTPTASFDLPPVQMPTRPPGLHARPRASGPVRAAVRPDDAIPVRLDRYGTSHADRHPQAWERSHVRAIAHGDNGPRPPRRYS</sequence>
<protein>
    <submittedName>
        <fullName evidence="2">Uncharacterized protein</fullName>
    </submittedName>
</protein>
<feature type="compositionally biased region" description="Basic and acidic residues" evidence="1">
    <location>
        <begin position="11"/>
        <end position="23"/>
    </location>
</feature>
<feature type="compositionally biased region" description="Basic and acidic residues" evidence="1">
    <location>
        <begin position="138"/>
        <end position="167"/>
    </location>
</feature>
<proteinExistence type="predicted"/>
<feature type="region of interest" description="Disordered" evidence="1">
    <location>
        <begin position="1"/>
        <end position="28"/>
    </location>
</feature>
<comment type="caution">
    <text evidence="2">The sequence shown here is derived from an EMBL/GenBank/DDBJ whole genome shotgun (WGS) entry which is preliminary data.</text>
</comment>
<evidence type="ECO:0000313" key="3">
    <source>
        <dbReference type="Proteomes" id="UP001500729"/>
    </source>
</evidence>
<accession>A0ABN1CQS8</accession>
<feature type="region of interest" description="Disordered" evidence="1">
    <location>
        <begin position="120"/>
        <end position="185"/>
    </location>
</feature>
<evidence type="ECO:0000313" key="2">
    <source>
        <dbReference type="EMBL" id="GAA0523701.1"/>
    </source>
</evidence>
<organism evidence="2 3">
    <name type="scientific">Saccharopolyspora erythraea</name>
    <name type="common">Streptomyces erythraeus</name>
    <dbReference type="NCBI Taxonomy" id="1836"/>
    <lineage>
        <taxon>Bacteria</taxon>
        <taxon>Bacillati</taxon>
        <taxon>Actinomycetota</taxon>
        <taxon>Actinomycetes</taxon>
        <taxon>Pseudonocardiales</taxon>
        <taxon>Pseudonocardiaceae</taxon>
        <taxon>Saccharopolyspora</taxon>
    </lineage>
</organism>
<gene>
    <name evidence="2" type="ORF">GCM10009533_23730</name>
</gene>
<dbReference type="EMBL" id="BAAAGS010000012">
    <property type="protein sequence ID" value="GAA0523701.1"/>
    <property type="molecule type" value="Genomic_DNA"/>
</dbReference>
<dbReference type="Proteomes" id="UP001500729">
    <property type="component" value="Unassembled WGS sequence"/>
</dbReference>
<name>A0ABN1CQS8_SACER</name>
<reference evidence="2 3" key="1">
    <citation type="journal article" date="2019" name="Int. J. Syst. Evol. Microbiol.">
        <title>The Global Catalogue of Microorganisms (GCM) 10K type strain sequencing project: providing services to taxonomists for standard genome sequencing and annotation.</title>
        <authorList>
            <consortium name="The Broad Institute Genomics Platform"/>
            <consortium name="The Broad Institute Genome Sequencing Center for Infectious Disease"/>
            <person name="Wu L."/>
            <person name="Ma J."/>
        </authorList>
    </citation>
    <scope>NUCLEOTIDE SEQUENCE [LARGE SCALE GENOMIC DNA]</scope>
    <source>
        <strain evidence="2 3">JCM 10303</strain>
    </source>
</reference>
<keyword evidence="3" id="KW-1185">Reference proteome</keyword>